<reference evidence="1 2" key="1">
    <citation type="submission" date="2007-06" db="EMBL/GenBank/DDBJ databases">
        <authorList>
            <person name="Shimkets L."/>
            <person name="Ferriera S."/>
            <person name="Johnson J."/>
            <person name="Kravitz S."/>
            <person name="Beeson K."/>
            <person name="Sutton G."/>
            <person name="Rogers Y.-H."/>
            <person name="Friedman R."/>
            <person name="Frazier M."/>
            <person name="Venter J.C."/>
        </authorList>
    </citation>
    <scope>NUCLEOTIDE SEQUENCE [LARGE SCALE GENOMIC DNA]</scope>
    <source>
        <strain evidence="1 2">SIR-1</strain>
    </source>
</reference>
<dbReference type="AlphaFoldDB" id="A6G524"/>
<dbReference type="RefSeq" id="WP_006971823.1">
    <property type="nucleotide sequence ID" value="NZ_ABCS01000023.1"/>
</dbReference>
<comment type="caution">
    <text evidence="1">The sequence shown here is derived from an EMBL/GenBank/DDBJ whole genome shotgun (WGS) entry which is preliminary data.</text>
</comment>
<dbReference type="Proteomes" id="UP000005801">
    <property type="component" value="Unassembled WGS sequence"/>
</dbReference>
<name>A6G524_9BACT</name>
<organism evidence="1 2">
    <name type="scientific">Plesiocystis pacifica SIR-1</name>
    <dbReference type="NCBI Taxonomy" id="391625"/>
    <lineage>
        <taxon>Bacteria</taxon>
        <taxon>Pseudomonadati</taxon>
        <taxon>Myxococcota</taxon>
        <taxon>Polyangia</taxon>
        <taxon>Nannocystales</taxon>
        <taxon>Nannocystaceae</taxon>
        <taxon>Plesiocystis</taxon>
    </lineage>
</organism>
<protein>
    <submittedName>
        <fullName evidence="1">Uncharacterized protein</fullName>
    </submittedName>
</protein>
<gene>
    <name evidence="1" type="ORF">PPSIR1_10950</name>
</gene>
<evidence type="ECO:0000313" key="2">
    <source>
        <dbReference type="Proteomes" id="UP000005801"/>
    </source>
</evidence>
<sequence>MGQGADEIRVEVDRTPTHSRTDTIGRVWFSVMLRDQDRIAQVVTAAA</sequence>
<evidence type="ECO:0000313" key="1">
    <source>
        <dbReference type="EMBL" id="EDM79116.1"/>
    </source>
</evidence>
<proteinExistence type="predicted"/>
<keyword evidence="2" id="KW-1185">Reference proteome</keyword>
<dbReference type="EMBL" id="ABCS01000023">
    <property type="protein sequence ID" value="EDM79116.1"/>
    <property type="molecule type" value="Genomic_DNA"/>
</dbReference>
<accession>A6G524</accession>